<dbReference type="PROSITE" id="PS50089">
    <property type="entry name" value="ZF_RING_2"/>
    <property type="match status" value="1"/>
</dbReference>
<gene>
    <name evidence="6" type="ORF">FGIG_11195</name>
</gene>
<dbReference type="OrthoDB" id="6268678at2759"/>
<keyword evidence="1" id="KW-0479">Metal-binding</keyword>
<dbReference type="SUPFAM" id="SSF57850">
    <property type="entry name" value="RING/U-box"/>
    <property type="match status" value="1"/>
</dbReference>
<dbReference type="InterPro" id="IPR018957">
    <property type="entry name" value="Znf_C3HC4_RING-type"/>
</dbReference>
<organism evidence="6 7">
    <name type="scientific">Fasciola gigantica</name>
    <name type="common">Giant liver fluke</name>
    <dbReference type="NCBI Taxonomy" id="46835"/>
    <lineage>
        <taxon>Eukaryota</taxon>
        <taxon>Metazoa</taxon>
        <taxon>Spiralia</taxon>
        <taxon>Lophotrochozoa</taxon>
        <taxon>Platyhelminthes</taxon>
        <taxon>Trematoda</taxon>
        <taxon>Digenea</taxon>
        <taxon>Plagiorchiida</taxon>
        <taxon>Echinostomata</taxon>
        <taxon>Echinostomatoidea</taxon>
        <taxon>Fasciolidae</taxon>
        <taxon>Fasciola</taxon>
    </lineage>
</organism>
<evidence type="ECO:0000256" key="4">
    <source>
        <dbReference type="PROSITE-ProRule" id="PRU00175"/>
    </source>
</evidence>
<dbReference type="InterPro" id="IPR001841">
    <property type="entry name" value="Znf_RING"/>
</dbReference>
<accession>A0A504YHX1</accession>
<dbReference type="Gene3D" id="3.30.40.10">
    <property type="entry name" value="Zinc/RING finger domain, C3HC4 (zinc finger)"/>
    <property type="match status" value="1"/>
</dbReference>
<dbReference type="GO" id="GO:0008270">
    <property type="term" value="F:zinc ion binding"/>
    <property type="evidence" value="ECO:0007669"/>
    <property type="project" value="UniProtKB-KW"/>
</dbReference>
<comment type="caution">
    <text evidence="6">The sequence shown here is derived from an EMBL/GenBank/DDBJ whole genome shotgun (WGS) entry which is preliminary data.</text>
</comment>
<evidence type="ECO:0000313" key="6">
    <source>
        <dbReference type="EMBL" id="TPP57888.1"/>
    </source>
</evidence>
<evidence type="ECO:0000256" key="3">
    <source>
        <dbReference type="ARBA" id="ARBA00022833"/>
    </source>
</evidence>
<dbReference type="STRING" id="46835.A0A504YHX1"/>
<dbReference type="Proteomes" id="UP000316759">
    <property type="component" value="Unassembled WGS sequence"/>
</dbReference>
<feature type="domain" description="RING-type" evidence="5">
    <location>
        <begin position="40"/>
        <end position="80"/>
    </location>
</feature>
<dbReference type="EMBL" id="SUNJ01012634">
    <property type="protein sequence ID" value="TPP57888.1"/>
    <property type="molecule type" value="Genomic_DNA"/>
</dbReference>
<dbReference type="AlphaFoldDB" id="A0A504YHX1"/>
<sequence>MTPDCFERLFNAISFNGCSLILSDLATKSNASQPDLHLCCSKCNIQPARTPLISTCQHIACFSCWREVIEEGNRRCPSCQTLLRRRNLTRLIIPDDAVR</sequence>
<protein>
    <recommendedName>
        <fullName evidence="5">RING-type domain-containing protein</fullName>
    </recommendedName>
</protein>
<keyword evidence="3" id="KW-0862">Zinc</keyword>
<evidence type="ECO:0000256" key="2">
    <source>
        <dbReference type="ARBA" id="ARBA00022771"/>
    </source>
</evidence>
<evidence type="ECO:0000259" key="5">
    <source>
        <dbReference type="PROSITE" id="PS50089"/>
    </source>
</evidence>
<name>A0A504YHX1_FASGI</name>
<dbReference type="InterPro" id="IPR013083">
    <property type="entry name" value="Znf_RING/FYVE/PHD"/>
</dbReference>
<proteinExistence type="predicted"/>
<keyword evidence="2 4" id="KW-0863">Zinc-finger</keyword>
<reference evidence="6 7" key="1">
    <citation type="submission" date="2019-04" db="EMBL/GenBank/DDBJ databases">
        <title>Annotation for the trematode Fasciola gigantica.</title>
        <authorList>
            <person name="Choi Y.-J."/>
        </authorList>
    </citation>
    <scope>NUCLEOTIDE SEQUENCE [LARGE SCALE GENOMIC DNA]</scope>
    <source>
        <strain evidence="6">Uganda_cow_1</strain>
    </source>
</reference>
<evidence type="ECO:0000313" key="7">
    <source>
        <dbReference type="Proteomes" id="UP000316759"/>
    </source>
</evidence>
<keyword evidence="7" id="KW-1185">Reference proteome</keyword>
<evidence type="ECO:0000256" key="1">
    <source>
        <dbReference type="ARBA" id="ARBA00022723"/>
    </source>
</evidence>
<dbReference type="Pfam" id="PF00097">
    <property type="entry name" value="zf-C3HC4"/>
    <property type="match status" value="1"/>
</dbReference>